<reference evidence="11 12" key="1">
    <citation type="journal article" date="2011" name="J. Gen. Appl. Microbiol.">
        <title>Draft genome sequencing of the enigmatic basidiomycete Mixia osmundae.</title>
        <authorList>
            <person name="Nishida H."/>
            <person name="Nagatsuka Y."/>
            <person name="Sugiyama J."/>
        </authorList>
    </citation>
    <scope>NUCLEOTIDE SEQUENCE [LARGE SCALE GENOMIC DNA]</scope>
    <source>
        <strain evidence="12">CBS 9802 / IAM 14324 / JCM 22182 / KY 12970</strain>
    </source>
</reference>
<keyword evidence="12" id="KW-1185">Reference proteome</keyword>
<evidence type="ECO:0000256" key="5">
    <source>
        <dbReference type="ARBA" id="ARBA00031395"/>
    </source>
</evidence>
<evidence type="ECO:0000256" key="4">
    <source>
        <dbReference type="ARBA" id="ARBA00022679"/>
    </source>
</evidence>
<dbReference type="FunFam" id="2.40.30.110:FF:000002">
    <property type="entry name" value="Aminomethyltransferase"/>
    <property type="match status" value="1"/>
</dbReference>
<evidence type="ECO:0000313" key="11">
    <source>
        <dbReference type="EMBL" id="GAA95395.1"/>
    </source>
</evidence>
<keyword evidence="8" id="KW-0809">Transit peptide</keyword>
<evidence type="ECO:0000256" key="3">
    <source>
        <dbReference type="ARBA" id="ARBA00022576"/>
    </source>
</evidence>
<dbReference type="FunFam" id="3.30.70.1400:FF:000001">
    <property type="entry name" value="Aminomethyltransferase"/>
    <property type="match status" value="1"/>
</dbReference>
<comment type="subunit">
    <text evidence="8">The glycine cleavage system is composed of four proteins: P, T, L and H.</text>
</comment>
<dbReference type="InterPro" id="IPR028896">
    <property type="entry name" value="GcvT/YgfZ/DmdA"/>
</dbReference>
<dbReference type="InterPro" id="IPR006223">
    <property type="entry name" value="GcvT"/>
</dbReference>
<name>G7DXT5_MIXOS</name>
<dbReference type="Pfam" id="PF01571">
    <property type="entry name" value="GCV_T"/>
    <property type="match status" value="1"/>
</dbReference>
<dbReference type="Proteomes" id="UP000009131">
    <property type="component" value="Unassembled WGS sequence"/>
</dbReference>
<feature type="domain" description="Aminomethyltransferase C-terminal" evidence="10">
    <location>
        <begin position="337"/>
        <end position="415"/>
    </location>
</feature>
<dbReference type="GO" id="GO:0008483">
    <property type="term" value="F:transaminase activity"/>
    <property type="evidence" value="ECO:0007669"/>
    <property type="project" value="UniProtKB-KW"/>
</dbReference>
<dbReference type="SUPFAM" id="SSF101790">
    <property type="entry name" value="Aminomethyltransferase beta-barrel domain"/>
    <property type="match status" value="1"/>
</dbReference>
<evidence type="ECO:0000256" key="2">
    <source>
        <dbReference type="ARBA" id="ARBA00012616"/>
    </source>
</evidence>
<dbReference type="GO" id="GO:0005739">
    <property type="term" value="C:mitochondrion"/>
    <property type="evidence" value="ECO:0007669"/>
    <property type="project" value="UniProtKB-SubCell"/>
</dbReference>
<dbReference type="Gene3D" id="3.30.1360.120">
    <property type="entry name" value="Probable tRNA modification gtpase trme, domain 1"/>
    <property type="match status" value="1"/>
</dbReference>
<dbReference type="Gene3D" id="4.10.1250.10">
    <property type="entry name" value="Aminomethyltransferase fragment"/>
    <property type="match status" value="1"/>
</dbReference>
<protein>
    <recommendedName>
        <fullName evidence="2 8">Aminomethyltransferase</fullName>
        <ecNumber evidence="2 8">2.1.2.10</ecNumber>
    </recommendedName>
    <alternativeName>
        <fullName evidence="5 8">Glycine cleavage system T protein</fullName>
    </alternativeName>
</protein>
<gene>
    <name evidence="11" type="primary">Mo02049</name>
    <name evidence="11" type="ORF">E5Q_02049</name>
</gene>
<comment type="subcellular location">
    <subcellularLocation>
        <location evidence="8">Mitochondrion</location>
    </subcellularLocation>
</comment>
<dbReference type="Pfam" id="PF08669">
    <property type="entry name" value="GCV_T_C"/>
    <property type="match status" value="1"/>
</dbReference>
<dbReference type="SUPFAM" id="SSF103025">
    <property type="entry name" value="Folate-binding domain"/>
    <property type="match status" value="1"/>
</dbReference>
<accession>G7DXT5</accession>
<dbReference type="EMBL" id="BABT02000062">
    <property type="protein sequence ID" value="GAA95395.1"/>
    <property type="molecule type" value="Genomic_DNA"/>
</dbReference>
<dbReference type="InterPro" id="IPR029043">
    <property type="entry name" value="GcvT/YgfZ_C"/>
</dbReference>
<dbReference type="Gene3D" id="2.40.30.110">
    <property type="entry name" value="Aminomethyltransferase beta-barrel domains"/>
    <property type="match status" value="1"/>
</dbReference>
<dbReference type="FunCoup" id="G7DXT5">
    <property type="interactions" value="239"/>
</dbReference>
<dbReference type="NCBIfam" id="NF001567">
    <property type="entry name" value="PRK00389.1"/>
    <property type="match status" value="1"/>
</dbReference>
<dbReference type="HOGENOM" id="CLU_007884_10_0_1"/>
<proteinExistence type="inferred from homology"/>
<keyword evidence="4 8" id="KW-0808">Transferase</keyword>
<dbReference type="RefSeq" id="XP_014569918.1">
    <property type="nucleotide sequence ID" value="XM_014714432.1"/>
</dbReference>
<dbReference type="STRING" id="764103.G7DXT5"/>
<dbReference type="InterPro" id="IPR027266">
    <property type="entry name" value="TrmE/GcvT-like"/>
</dbReference>
<sequence>MQRLASSLAHQLPRSATRQLPAGVRINLLVQRHYAEDSGPRALRQTKLYDLHRLQGGKMVPFGGFDMPLFYKTTGGQVVEHKHVRAHAGLFDVSHMVQSKLVGKGATEFLMRLTPTSIDALAFTDTLYSSSLSVLLNHDGGILDDLLITRQGEDEYYIVTNAGRREQDLHWIREQLAEFNSANTYNIRFDVLEKQGLVALQGPKAMRILQQFTDFDLTTLHFGKATFANVDGVRCHIARGGYTGEDGFEISIPPKETTSLSKKILSHQDVMLIGLAARDSLRLEAGMCLYGHDLNETINPVEASLAWIVSKARRTPESATFIGAQRVLQVLREGPAKRRVGFVCQSAVPREGAPIFTEDGSEQIGVITSGIPSPTANKNVSMGYIKSGYHKQGTAVQVAVRRQNRDAVVAKLPFVEPKYYRG</sequence>
<dbReference type="GO" id="GO:0004047">
    <property type="term" value="F:aminomethyltransferase activity"/>
    <property type="evidence" value="ECO:0007669"/>
    <property type="project" value="UniProtKB-EC"/>
</dbReference>
<dbReference type="InterPro" id="IPR006222">
    <property type="entry name" value="GCVT_N"/>
</dbReference>
<evidence type="ECO:0000256" key="8">
    <source>
        <dbReference type="RuleBase" id="RU003981"/>
    </source>
</evidence>
<keyword evidence="3 8" id="KW-0032">Aminotransferase</keyword>
<dbReference type="eggNOG" id="KOG2770">
    <property type="taxonomic scope" value="Eukaryota"/>
</dbReference>
<feature type="domain" description="GCVT N-terminal" evidence="9">
    <location>
        <begin position="48"/>
        <end position="311"/>
    </location>
</feature>
<evidence type="ECO:0000256" key="6">
    <source>
        <dbReference type="ARBA" id="ARBA00047665"/>
    </source>
</evidence>
<dbReference type="GO" id="GO:0005960">
    <property type="term" value="C:glycine cleavage complex"/>
    <property type="evidence" value="ECO:0007669"/>
    <property type="project" value="InterPro"/>
</dbReference>
<dbReference type="EC" id="2.1.2.10" evidence="2 8"/>
<evidence type="ECO:0000256" key="1">
    <source>
        <dbReference type="ARBA" id="ARBA00008609"/>
    </source>
</evidence>
<organism evidence="11 12">
    <name type="scientific">Mixia osmundae (strain CBS 9802 / IAM 14324 / JCM 22182 / KY 12970)</name>
    <dbReference type="NCBI Taxonomy" id="764103"/>
    <lineage>
        <taxon>Eukaryota</taxon>
        <taxon>Fungi</taxon>
        <taxon>Dikarya</taxon>
        <taxon>Basidiomycota</taxon>
        <taxon>Pucciniomycotina</taxon>
        <taxon>Mixiomycetes</taxon>
        <taxon>Mixiales</taxon>
        <taxon>Mixiaceae</taxon>
        <taxon>Mixia</taxon>
    </lineage>
</organism>
<dbReference type="PANTHER" id="PTHR43757">
    <property type="entry name" value="AMINOMETHYLTRANSFERASE"/>
    <property type="match status" value="1"/>
</dbReference>
<reference evidence="11 12" key="2">
    <citation type="journal article" date="2012" name="Open Biol.">
        <title>Characteristics of nucleosomes and linker DNA regions on the genome of the basidiomycete Mixia osmundae revealed by mono- and dinucleosome mapping.</title>
        <authorList>
            <person name="Nishida H."/>
            <person name="Kondo S."/>
            <person name="Matsumoto T."/>
            <person name="Suzuki Y."/>
            <person name="Yoshikawa H."/>
            <person name="Taylor T.D."/>
            <person name="Sugiyama J."/>
        </authorList>
    </citation>
    <scope>NUCLEOTIDE SEQUENCE [LARGE SCALE GENOMIC DNA]</scope>
    <source>
        <strain evidence="12">CBS 9802 / IAM 14324 / JCM 22182 / KY 12970</strain>
    </source>
</reference>
<comment type="catalytic activity">
    <reaction evidence="6 8">
        <text>N(6)-[(R)-S(8)-aminomethyldihydrolipoyl]-L-lysyl-[protein] + (6S)-5,6,7,8-tetrahydrofolate = N(6)-[(R)-dihydrolipoyl]-L-lysyl-[protein] + (6R)-5,10-methylene-5,6,7,8-tetrahydrofolate + NH4(+)</text>
        <dbReference type="Rhea" id="RHEA:16945"/>
        <dbReference type="Rhea" id="RHEA-COMP:10475"/>
        <dbReference type="Rhea" id="RHEA-COMP:10492"/>
        <dbReference type="ChEBI" id="CHEBI:15636"/>
        <dbReference type="ChEBI" id="CHEBI:28938"/>
        <dbReference type="ChEBI" id="CHEBI:57453"/>
        <dbReference type="ChEBI" id="CHEBI:83100"/>
        <dbReference type="ChEBI" id="CHEBI:83143"/>
        <dbReference type="EC" id="2.1.2.10"/>
    </reaction>
</comment>
<evidence type="ECO:0000259" key="10">
    <source>
        <dbReference type="Pfam" id="PF08669"/>
    </source>
</evidence>
<dbReference type="PIRSF" id="PIRSF006487">
    <property type="entry name" value="GcvT"/>
    <property type="match status" value="1"/>
</dbReference>
<keyword evidence="8" id="KW-0496">Mitochondrion</keyword>
<feature type="binding site" evidence="7">
    <location>
        <position position="249"/>
    </location>
    <ligand>
        <name>substrate</name>
    </ligand>
</feature>
<evidence type="ECO:0000313" key="12">
    <source>
        <dbReference type="Proteomes" id="UP000009131"/>
    </source>
</evidence>
<comment type="function">
    <text evidence="8">The glycine cleavage system catalyzes the degradation of glycine.</text>
</comment>
<comment type="caution">
    <text evidence="11">The sequence shown here is derived from an EMBL/GenBank/DDBJ whole genome shotgun (WGS) entry which is preliminary data.</text>
</comment>
<dbReference type="OMA" id="MPVQYPA"/>
<dbReference type="GO" id="GO:0006546">
    <property type="term" value="P:glycine catabolic process"/>
    <property type="evidence" value="ECO:0007669"/>
    <property type="project" value="InterPro"/>
</dbReference>
<comment type="similarity">
    <text evidence="1 8">Belongs to the GcvT family.</text>
</comment>
<dbReference type="NCBIfam" id="TIGR00528">
    <property type="entry name" value="gcvT"/>
    <property type="match status" value="1"/>
</dbReference>
<evidence type="ECO:0000259" key="9">
    <source>
        <dbReference type="Pfam" id="PF01571"/>
    </source>
</evidence>
<dbReference type="OrthoDB" id="10263536at2759"/>
<dbReference type="InterPro" id="IPR013977">
    <property type="entry name" value="GcvT_C"/>
</dbReference>
<evidence type="ECO:0000256" key="7">
    <source>
        <dbReference type="PIRSR" id="PIRSR006487-1"/>
    </source>
</evidence>
<dbReference type="AlphaFoldDB" id="G7DXT5"/>
<dbReference type="Gene3D" id="3.30.70.1400">
    <property type="entry name" value="Aminomethyltransferase beta-barrel domains"/>
    <property type="match status" value="1"/>
</dbReference>
<dbReference type="InParanoid" id="G7DXT5"/>
<dbReference type="PANTHER" id="PTHR43757:SF2">
    <property type="entry name" value="AMINOMETHYLTRANSFERASE, MITOCHONDRIAL"/>
    <property type="match status" value="1"/>
</dbReference>